<proteinExistence type="predicted"/>
<comment type="caution">
    <text evidence="1">The sequence shown here is derived from an EMBL/GenBank/DDBJ whole genome shotgun (WGS) entry which is preliminary data.</text>
</comment>
<protein>
    <submittedName>
        <fullName evidence="1">Uncharacterized protein</fullName>
    </submittedName>
</protein>
<feature type="non-terminal residue" evidence="1">
    <location>
        <position position="1"/>
    </location>
</feature>
<dbReference type="AlphaFoldDB" id="A0AAW8VCF5"/>
<accession>A0AAW8VCF5</accession>
<evidence type="ECO:0000313" key="2">
    <source>
        <dbReference type="Proteomes" id="UP001266995"/>
    </source>
</evidence>
<dbReference type="EMBL" id="JAVSNH010000001">
    <property type="protein sequence ID" value="MDT4509876.1"/>
    <property type="molecule type" value="Genomic_DNA"/>
</dbReference>
<evidence type="ECO:0000313" key="1">
    <source>
        <dbReference type="EMBL" id="MDT4509876.1"/>
    </source>
</evidence>
<reference evidence="1" key="1">
    <citation type="submission" date="2023-08" db="EMBL/GenBank/DDBJ databases">
        <title>Reintroducing virulent viruses to syntetic microbiomes.</title>
        <authorList>
            <person name="Wilde J."/>
            <person name="Boyes R."/>
            <person name="Robinson A.V."/>
            <person name="Daisley B.A."/>
            <person name="Allen-Vercoe E."/>
        </authorList>
    </citation>
    <scope>NUCLEOTIDE SEQUENCE</scope>
    <source>
        <strain evidence="1">225I_12FAA</strain>
    </source>
</reference>
<name>A0AAW8VCF5_9BACE</name>
<organism evidence="1 2">
    <name type="scientific">Bacteroides cellulosilyticus</name>
    <dbReference type="NCBI Taxonomy" id="246787"/>
    <lineage>
        <taxon>Bacteria</taxon>
        <taxon>Pseudomonadati</taxon>
        <taxon>Bacteroidota</taxon>
        <taxon>Bacteroidia</taxon>
        <taxon>Bacteroidales</taxon>
        <taxon>Bacteroidaceae</taxon>
        <taxon>Bacteroides</taxon>
    </lineage>
</organism>
<dbReference type="RefSeq" id="WP_313753084.1">
    <property type="nucleotide sequence ID" value="NZ_JAVSNH010000001.1"/>
</dbReference>
<gene>
    <name evidence="1" type="ORF">RO785_02645</name>
</gene>
<sequence length="83" mass="9497">SLCFTHTRVIYKVHTQEENVANDSNPLSWGSFYVSPHRRAEEGIQGLWDLAITSASTWLKHLWKYGLLESVAVNGTYTKSDKR</sequence>
<dbReference type="Proteomes" id="UP001266995">
    <property type="component" value="Unassembled WGS sequence"/>
</dbReference>